<dbReference type="AlphaFoldDB" id="A0A1I4IZK6"/>
<organism evidence="2 3">
    <name type="scientific">Shimia aestuarii</name>
    <dbReference type="NCBI Taxonomy" id="254406"/>
    <lineage>
        <taxon>Bacteria</taxon>
        <taxon>Pseudomonadati</taxon>
        <taxon>Pseudomonadota</taxon>
        <taxon>Alphaproteobacteria</taxon>
        <taxon>Rhodobacterales</taxon>
        <taxon>Roseobacteraceae</taxon>
    </lineage>
</organism>
<evidence type="ECO:0000313" key="3">
    <source>
        <dbReference type="Proteomes" id="UP000199144"/>
    </source>
</evidence>
<sequence>MSDGWDGILDPGEKILWQGRPDGAFAFDWGAVFPLIFGLFFAGFALFWMVMASLAGGFFWMFGLLHFGVGVAIALGPVFWPTWRRRHTWYTLTDKRAFIATDIPFKGKKLDFYPINAGTVFSFYDEDLATIHFAEKITQTKKHGVSRTKIGFERIPDGRNVLRLMREVQDIDRQKSADPERDKT</sequence>
<keyword evidence="3" id="KW-1185">Reference proteome</keyword>
<proteinExistence type="predicted"/>
<accession>A0A1I4IZK6</accession>
<feature type="transmembrane region" description="Helical" evidence="1">
    <location>
        <begin position="57"/>
        <end position="80"/>
    </location>
</feature>
<feature type="transmembrane region" description="Helical" evidence="1">
    <location>
        <begin position="29"/>
        <end position="51"/>
    </location>
</feature>
<dbReference type="Proteomes" id="UP000199144">
    <property type="component" value="Unassembled WGS sequence"/>
</dbReference>
<keyword evidence="1" id="KW-0812">Transmembrane</keyword>
<dbReference type="STRING" id="254406.SAMN04488042_101792"/>
<name>A0A1I4IZK6_9RHOB</name>
<reference evidence="2 3" key="1">
    <citation type="submission" date="2016-10" db="EMBL/GenBank/DDBJ databases">
        <authorList>
            <person name="de Groot N.N."/>
        </authorList>
    </citation>
    <scope>NUCLEOTIDE SEQUENCE [LARGE SCALE GENOMIC DNA]</scope>
    <source>
        <strain evidence="2 3">DSM 15283</strain>
    </source>
</reference>
<dbReference type="RefSeq" id="WP_093091048.1">
    <property type="nucleotide sequence ID" value="NZ_FOTQ01000001.1"/>
</dbReference>
<gene>
    <name evidence="2" type="ORF">SAMN04488042_101792</name>
</gene>
<dbReference type="EMBL" id="FOTQ01000001">
    <property type="protein sequence ID" value="SFL59301.1"/>
    <property type="molecule type" value="Genomic_DNA"/>
</dbReference>
<evidence type="ECO:0000256" key="1">
    <source>
        <dbReference type="SAM" id="Phobius"/>
    </source>
</evidence>
<evidence type="ECO:0000313" key="2">
    <source>
        <dbReference type="EMBL" id="SFL59301.1"/>
    </source>
</evidence>
<keyword evidence="1" id="KW-0472">Membrane</keyword>
<evidence type="ECO:0008006" key="4">
    <source>
        <dbReference type="Google" id="ProtNLM"/>
    </source>
</evidence>
<dbReference type="OrthoDB" id="199424at2"/>
<protein>
    <recommendedName>
        <fullName evidence="4">Aspartate carbamoyltransferase catalytic subunit</fullName>
    </recommendedName>
</protein>
<keyword evidence="1" id="KW-1133">Transmembrane helix</keyword>